<feature type="DNA-binding region" description="OmpR/PhoB-type" evidence="5">
    <location>
        <begin position="156"/>
        <end position="259"/>
    </location>
</feature>
<dbReference type="InterPro" id="IPR016032">
    <property type="entry name" value="Sig_transdc_resp-reg_C-effctor"/>
</dbReference>
<dbReference type="PROSITE" id="PS51755">
    <property type="entry name" value="OMPR_PHOB"/>
    <property type="match status" value="1"/>
</dbReference>
<evidence type="ECO:0000256" key="1">
    <source>
        <dbReference type="ARBA" id="ARBA00022553"/>
    </source>
</evidence>
<dbReference type="Gene3D" id="1.10.10.10">
    <property type="entry name" value="Winged helix-like DNA-binding domain superfamily/Winged helix DNA-binding domain"/>
    <property type="match status" value="1"/>
</dbReference>
<organism evidence="8 9">
    <name type="scientific">Acinetobacter proteolyticus</name>
    <dbReference type="NCBI Taxonomy" id="1776741"/>
    <lineage>
        <taxon>Bacteria</taxon>
        <taxon>Pseudomonadati</taxon>
        <taxon>Pseudomonadota</taxon>
        <taxon>Gammaproteobacteria</taxon>
        <taxon>Moraxellales</taxon>
        <taxon>Moraxellaceae</taxon>
        <taxon>Acinetobacter</taxon>
    </lineage>
</organism>
<dbReference type="SUPFAM" id="SSF52172">
    <property type="entry name" value="CheY-like"/>
    <property type="match status" value="1"/>
</dbReference>
<dbReference type="SUPFAM" id="SSF46894">
    <property type="entry name" value="C-terminal effector domain of the bipartite response regulators"/>
    <property type="match status" value="1"/>
</dbReference>
<dbReference type="PROSITE" id="PS50110">
    <property type="entry name" value="RESPONSE_REGULATORY"/>
    <property type="match status" value="1"/>
</dbReference>
<dbReference type="GO" id="GO:0000156">
    <property type="term" value="F:phosphorelay response regulator activity"/>
    <property type="evidence" value="ECO:0007669"/>
    <property type="project" value="TreeGrafter"/>
</dbReference>
<evidence type="ECO:0000313" key="9">
    <source>
        <dbReference type="Proteomes" id="UP000233553"/>
    </source>
</evidence>
<dbReference type="CDD" id="cd00383">
    <property type="entry name" value="trans_reg_C"/>
    <property type="match status" value="1"/>
</dbReference>
<evidence type="ECO:0000259" key="7">
    <source>
        <dbReference type="PROSITE" id="PS51755"/>
    </source>
</evidence>
<dbReference type="Gene3D" id="3.40.50.2300">
    <property type="match status" value="1"/>
</dbReference>
<feature type="modified residue" description="4-aspartylphosphate" evidence="4">
    <location>
        <position position="74"/>
    </location>
</feature>
<dbReference type="RefSeq" id="WP_101237050.1">
    <property type="nucleotide sequence ID" value="NZ_PISJ01000018.1"/>
</dbReference>
<dbReference type="SMART" id="SM00862">
    <property type="entry name" value="Trans_reg_C"/>
    <property type="match status" value="1"/>
</dbReference>
<dbReference type="InterPro" id="IPR039420">
    <property type="entry name" value="WalR-like"/>
</dbReference>
<keyword evidence="3 5" id="KW-0238">DNA-binding</keyword>
<dbReference type="InterPro" id="IPR001867">
    <property type="entry name" value="OmpR/PhoB-type_DNA-bd"/>
</dbReference>
<dbReference type="GO" id="GO:0005829">
    <property type="term" value="C:cytosol"/>
    <property type="evidence" value="ECO:0007669"/>
    <property type="project" value="TreeGrafter"/>
</dbReference>
<evidence type="ECO:0008006" key="10">
    <source>
        <dbReference type="Google" id="ProtNLM"/>
    </source>
</evidence>
<dbReference type="EMBL" id="PISJ01000018">
    <property type="protein sequence ID" value="PKF32152.1"/>
    <property type="molecule type" value="Genomic_DNA"/>
</dbReference>
<feature type="domain" description="OmpR/PhoB-type" evidence="7">
    <location>
        <begin position="156"/>
        <end position="259"/>
    </location>
</feature>
<gene>
    <name evidence="8" type="ORF">CW311_15160</name>
</gene>
<dbReference type="AlphaFoldDB" id="A0A2N0WCA6"/>
<dbReference type="InterPro" id="IPR011006">
    <property type="entry name" value="CheY-like_superfamily"/>
</dbReference>
<evidence type="ECO:0000256" key="4">
    <source>
        <dbReference type="PROSITE-ProRule" id="PRU00169"/>
    </source>
</evidence>
<dbReference type="SMART" id="SM00448">
    <property type="entry name" value="REC"/>
    <property type="match status" value="1"/>
</dbReference>
<accession>A0A2N0WCA6</accession>
<dbReference type="Pfam" id="PF00486">
    <property type="entry name" value="Trans_reg_C"/>
    <property type="match status" value="1"/>
</dbReference>
<dbReference type="InterPro" id="IPR001789">
    <property type="entry name" value="Sig_transdc_resp-reg_receiver"/>
</dbReference>
<evidence type="ECO:0000256" key="5">
    <source>
        <dbReference type="PROSITE-ProRule" id="PRU01091"/>
    </source>
</evidence>
<evidence type="ECO:0000256" key="3">
    <source>
        <dbReference type="ARBA" id="ARBA00023125"/>
    </source>
</evidence>
<keyword evidence="1 4" id="KW-0597">Phosphoprotein</keyword>
<dbReference type="InterPro" id="IPR036388">
    <property type="entry name" value="WH-like_DNA-bd_sf"/>
</dbReference>
<dbReference type="Proteomes" id="UP000233553">
    <property type="component" value="Unassembled WGS sequence"/>
</dbReference>
<reference evidence="8 9" key="1">
    <citation type="submission" date="2017-12" db="EMBL/GenBank/DDBJ databases">
        <title>Draft Genome sequences of multiple microbial strains isolated from spacecraft associated surfaces.</title>
        <authorList>
            <person name="Seuylemezian A."/>
            <person name="Vaishampayan P."/>
            <person name="Venkateswaran K."/>
        </authorList>
    </citation>
    <scope>NUCLEOTIDE SEQUENCE [LARGE SCALE GENOMIC DNA]</scope>
    <source>
        <strain evidence="8 9">2P01AA</strain>
    </source>
</reference>
<evidence type="ECO:0000256" key="2">
    <source>
        <dbReference type="ARBA" id="ARBA00023012"/>
    </source>
</evidence>
<dbReference type="GO" id="GO:0000976">
    <property type="term" value="F:transcription cis-regulatory region binding"/>
    <property type="evidence" value="ECO:0007669"/>
    <property type="project" value="TreeGrafter"/>
</dbReference>
<feature type="domain" description="Response regulatory" evidence="6">
    <location>
        <begin position="25"/>
        <end position="141"/>
    </location>
</feature>
<keyword evidence="2" id="KW-0902">Two-component regulatory system</keyword>
<dbReference type="PANTHER" id="PTHR48111:SF40">
    <property type="entry name" value="PHOSPHATE REGULON TRANSCRIPTIONAL REGULATORY PROTEIN PHOB"/>
    <property type="match status" value="1"/>
</dbReference>
<dbReference type="GO" id="GO:0006355">
    <property type="term" value="P:regulation of DNA-templated transcription"/>
    <property type="evidence" value="ECO:0007669"/>
    <property type="project" value="InterPro"/>
</dbReference>
<dbReference type="GO" id="GO:0032993">
    <property type="term" value="C:protein-DNA complex"/>
    <property type="evidence" value="ECO:0007669"/>
    <property type="project" value="TreeGrafter"/>
</dbReference>
<comment type="caution">
    <text evidence="8">The sequence shown here is derived from an EMBL/GenBank/DDBJ whole genome shotgun (WGS) entry which is preliminary data.</text>
</comment>
<proteinExistence type="predicted"/>
<name>A0A2N0WCA6_9GAMM</name>
<evidence type="ECO:0000313" key="8">
    <source>
        <dbReference type="EMBL" id="PKF32152.1"/>
    </source>
</evidence>
<evidence type="ECO:0000259" key="6">
    <source>
        <dbReference type="PROSITE" id="PS50110"/>
    </source>
</evidence>
<dbReference type="Pfam" id="PF00072">
    <property type="entry name" value="Response_reg"/>
    <property type="match status" value="1"/>
</dbReference>
<dbReference type="PANTHER" id="PTHR48111">
    <property type="entry name" value="REGULATOR OF RPOS"/>
    <property type="match status" value="1"/>
</dbReference>
<protein>
    <recommendedName>
        <fullName evidence="10">DNA-binding response regulator</fullName>
    </recommendedName>
</protein>
<sequence length="267" mass="30173">MNATRCLNNFNELGYEVNVTDRQSILVVQDPAASEQGLVENRLKQSGYNVNIALGFQEGLKLSITSQAKIVILDWGEATDLSLAFIIAFKQHPLTKNVPLIFVTTTFNEQIIAEYLQAGVDDFVIKPCLDYVLGIRVRYALLQLEKFLPQRQAISLSELSNIPRLKFDSSQKIIFLDFNGKNEAIELCPIGFKLLYLLAQNPDRAVSRLTIKNHLCGTTDKIDDRTVDVYIRRLRLTLSKNNIEELIRTVRGVGYSFNSSLVNYLLA</sequence>